<dbReference type="InterPro" id="IPR012337">
    <property type="entry name" value="RNaseH-like_sf"/>
</dbReference>
<keyword evidence="2" id="KW-0378">Hydrolase</keyword>
<evidence type="ECO:0000313" key="2">
    <source>
        <dbReference type="EMBL" id="WFE90328.1"/>
    </source>
</evidence>
<dbReference type="InterPro" id="IPR013520">
    <property type="entry name" value="Ribonucl_H"/>
</dbReference>
<keyword evidence="2" id="KW-0540">Nuclease</keyword>
<protein>
    <submittedName>
        <fullName evidence="2">Exonuclease domain-containing protein</fullName>
    </submittedName>
</protein>
<dbReference type="EMBL" id="CP120863">
    <property type="protein sequence ID" value="WFE90328.1"/>
    <property type="molecule type" value="Genomic_DNA"/>
</dbReference>
<sequence length="214" mass="23196">MSHTIVFDSEFLTAPGAKDRMWCGPLDPDPCVAQIGAVKLSLEPGFRVLETERIFIKTADRYGKPTVVDPFFTELTGITQARIDAEGIRPEDAHLRLARIAGDATLWSWGKDEMFLMAVSCYVAGMVPPIPAHRFGNAASLLNKAGMSLEDIGRTTSGELATYFGLPTPPGRHHDALDDAMSITVCLQHLLKTGRLDASDFDLPSPKTGALVQA</sequence>
<accession>A0ABY8F4A0</accession>
<evidence type="ECO:0000259" key="1">
    <source>
        <dbReference type="SMART" id="SM00479"/>
    </source>
</evidence>
<gene>
    <name evidence="2" type="ORF">K1718_02965</name>
</gene>
<name>A0ABY8F4A0_9HYPH</name>
<reference evidence="2 3" key="1">
    <citation type="submission" date="2023-03" db="EMBL/GenBank/DDBJ databases">
        <title>Roseibium porphyridii sp. nov. and Roseibium rhodosorbium sp. nov. isolated from marine algae, Porphyridium cruentum and Rhodosorus marinus, respectively.</title>
        <authorList>
            <person name="Lee M.W."/>
            <person name="Choi B.J."/>
            <person name="Lee J.K."/>
            <person name="Choi D.G."/>
            <person name="Baek J.H."/>
            <person name="Bayburt H."/>
            <person name="Kim J.M."/>
            <person name="Han D.M."/>
            <person name="Kim K.H."/>
            <person name="Jeon C.O."/>
        </authorList>
    </citation>
    <scope>NUCLEOTIDE SEQUENCE [LARGE SCALE GENOMIC DNA]</scope>
    <source>
        <strain evidence="2 3">KMA01</strain>
    </source>
</reference>
<dbReference type="GO" id="GO:0004527">
    <property type="term" value="F:exonuclease activity"/>
    <property type="evidence" value="ECO:0007669"/>
    <property type="project" value="UniProtKB-KW"/>
</dbReference>
<dbReference type="Gene3D" id="3.30.420.10">
    <property type="entry name" value="Ribonuclease H-like superfamily/Ribonuclease H"/>
    <property type="match status" value="1"/>
</dbReference>
<evidence type="ECO:0000313" key="3">
    <source>
        <dbReference type="Proteomes" id="UP001209803"/>
    </source>
</evidence>
<keyword evidence="3" id="KW-1185">Reference proteome</keyword>
<dbReference type="SUPFAM" id="SSF53098">
    <property type="entry name" value="Ribonuclease H-like"/>
    <property type="match status" value="1"/>
</dbReference>
<keyword evidence="2" id="KW-0269">Exonuclease</keyword>
<proteinExistence type="predicted"/>
<dbReference type="RefSeq" id="WP_265679804.1">
    <property type="nucleotide sequence ID" value="NZ_CP120863.1"/>
</dbReference>
<dbReference type="SMART" id="SM00479">
    <property type="entry name" value="EXOIII"/>
    <property type="match status" value="1"/>
</dbReference>
<dbReference type="InterPro" id="IPR036397">
    <property type="entry name" value="RNaseH_sf"/>
</dbReference>
<dbReference type="Proteomes" id="UP001209803">
    <property type="component" value="Chromosome"/>
</dbReference>
<feature type="domain" description="Exonuclease" evidence="1">
    <location>
        <begin position="3"/>
        <end position="196"/>
    </location>
</feature>
<organism evidence="2 3">
    <name type="scientific">Roseibium porphyridii</name>
    <dbReference type="NCBI Taxonomy" id="2866279"/>
    <lineage>
        <taxon>Bacteria</taxon>
        <taxon>Pseudomonadati</taxon>
        <taxon>Pseudomonadota</taxon>
        <taxon>Alphaproteobacteria</taxon>
        <taxon>Hyphomicrobiales</taxon>
        <taxon>Stappiaceae</taxon>
        <taxon>Roseibium</taxon>
    </lineage>
</organism>